<keyword evidence="5" id="KW-0813">Transport</keyword>
<keyword evidence="9" id="KW-0916">Viral movement protein</keyword>
<feature type="transmembrane region" description="Helical" evidence="13">
    <location>
        <begin position="75"/>
        <end position="93"/>
    </location>
</feature>
<dbReference type="Pfam" id="PF01307">
    <property type="entry name" value="Plant_vir_prot"/>
    <property type="match status" value="1"/>
</dbReference>
<keyword evidence="6 13" id="KW-0812">Transmembrane</keyword>
<organism evidence="14">
    <name type="scientific">Carrot carlavirus WM-2008</name>
    <dbReference type="NCBI Taxonomy" id="552517"/>
    <lineage>
        <taxon>Viruses</taxon>
        <taxon>Riboviria</taxon>
        <taxon>Orthornavirae</taxon>
        <taxon>Kitrinoviricota</taxon>
        <taxon>Alsuviricetes</taxon>
        <taxon>Tymovirales</taxon>
        <taxon>Betaflexiviridae</taxon>
        <taxon>Quinvirinae</taxon>
        <taxon>Carlavirus</taxon>
    </lineage>
</organism>
<evidence type="ECO:0000256" key="4">
    <source>
        <dbReference type="ARBA" id="ARBA00013304"/>
    </source>
</evidence>
<proteinExistence type="inferred from homology"/>
<evidence type="ECO:0000256" key="7">
    <source>
        <dbReference type="ARBA" id="ARBA00022870"/>
    </source>
</evidence>
<sequence>MPFSAPPDNSKAVLAVAVGLSLAVITFALTRNNLPQVGDNIHSLPHGGCYSDGTKRISYFAPQEKFPSSNLLKTSNSPVIILSILGLSILIYLSSKFSTKCQICGREGCEGNATGRS</sequence>
<evidence type="ECO:0000313" key="14">
    <source>
        <dbReference type="EMBL" id="ACG60022.1"/>
    </source>
</evidence>
<reference evidence="14" key="1">
    <citation type="journal article" date="2008" name="Virus Genes">
        <title>Partial nucleotide sequence of a carlavirus from carrot (Daucus carota L.).</title>
        <authorList>
            <person name="Menzel W."/>
            <person name="Vetten H.-J."/>
        </authorList>
    </citation>
    <scope>NUCLEOTIDE SEQUENCE</scope>
</reference>
<comment type="similarity">
    <text evidence="3">Belongs to the Tymovirales TGBp2 protein family.</text>
</comment>
<keyword evidence="7" id="KW-1043">Host membrane</keyword>
<comment type="subcellular location">
    <subcellularLocation>
        <location evidence="2">Host endoplasmic reticulum membrane</location>
    </subcellularLocation>
</comment>
<evidence type="ECO:0000256" key="1">
    <source>
        <dbReference type="ARBA" id="ARBA00002252"/>
    </source>
</evidence>
<evidence type="ECO:0000256" key="8">
    <source>
        <dbReference type="ARBA" id="ARBA00022989"/>
    </source>
</evidence>
<accession>B5AZR5</accession>
<evidence type="ECO:0000256" key="12">
    <source>
        <dbReference type="ARBA" id="ARBA00032240"/>
    </source>
</evidence>
<evidence type="ECO:0000256" key="3">
    <source>
        <dbReference type="ARBA" id="ARBA00010321"/>
    </source>
</evidence>
<dbReference type="InterPro" id="IPR001896">
    <property type="entry name" value="Plant_vir_prot"/>
</dbReference>
<keyword evidence="10 13" id="KW-0472">Membrane</keyword>
<comment type="function">
    <text evidence="1">Plays a role in viral cell-to-cell propagation, by facilitating genome transport to neighboring plant cells through plasmosdesmata,.</text>
</comment>
<dbReference type="GO" id="GO:0044167">
    <property type="term" value="C:host cell endoplasmic reticulum membrane"/>
    <property type="evidence" value="ECO:0007669"/>
    <property type="project" value="UniProtKB-SubCell"/>
</dbReference>
<protein>
    <recommendedName>
        <fullName evidence="4">Movement protein TGB2</fullName>
    </recommendedName>
    <alternativeName>
        <fullName evidence="12">Triple gene block 2 protein</fullName>
    </alternativeName>
</protein>
<evidence type="ECO:0000256" key="6">
    <source>
        <dbReference type="ARBA" id="ARBA00022692"/>
    </source>
</evidence>
<evidence type="ECO:0000256" key="11">
    <source>
        <dbReference type="ARBA" id="ARBA00023184"/>
    </source>
</evidence>
<feature type="transmembrane region" description="Helical" evidence="13">
    <location>
        <begin position="12"/>
        <end position="30"/>
    </location>
</feature>
<evidence type="ECO:0000256" key="13">
    <source>
        <dbReference type="SAM" id="Phobius"/>
    </source>
</evidence>
<evidence type="ECO:0000256" key="9">
    <source>
        <dbReference type="ARBA" id="ARBA00023031"/>
    </source>
</evidence>
<evidence type="ECO:0000256" key="5">
    <source>
        <dbReference type="ARBA" id="ARBA00022448"/>
    </source>
</evidence>
<name>B5AZR5_9VIRU</name>
<evidence type="ECO:0000256" key="2">
    <source>
        <dbReference type="ARBA" id="ARBA00004625"/>
    </source>
</evidence>
<keyword evidence="8 13" id="KW-1133">Transmembrane helix</keyword>
<keyword evidence="11" id="KW-1038">Host endoplasmic reticulum</keyword>
<evidence type="ECO:0000256" key="10">
    <source>
        <dbReference type="ARBA" id="ARBA00023136"/>
    </source>
</evidence>
<dbReference type="EMBL" id="EU881919">
    <property type="protein sequence ID" value="ACG60022.1"/>
    <property type="molecule type" value="Genomic_RNA"/>
</dbReference>
<dbReference type="GO" id="GO:0046740">
    <property type="term" value="P:transport of virus in host, cell to cell"/>
    <property type="evidence" value="ECO:0007669"/>
    <property type="project" value="UniProtKB-KW"/>
</dbReference>